<dbReference type="EMBL" id="LSRX01000075">
    <property type="protein sequence ID" value="OLQ10584.1"/>
    <property type="molecule type" value="Genomic_DNA"/>
</dbReference>
<dbReference type="GO" id="GO:0005929">
    <property type="term" value="C:cilium"/>
    <property type="evidence" value="ECO:0007669"/>
    <property type="project" value="TreeGrafter"/>
</dbReference>
<evidence type="ECO:0008006" key="4">
    <source>
        <dbReference type="Google" id="ProtNLM"/>
    </source>
</evidence>
<reference evidence="2 3" key="1">
    <citation type="submission" date="2016-02" db="EMBL/GenBank/DDBJ databases">
        <title>Genome analysis of coral dinoflagellate symbionts highlights evolutionary adaptations to a symbiotic lifestyle.</title>
        <authorList>
            <person name="Aranda M."/>
            <person name="Li Y."/>
            <person name="Liew Y.J."/>
            <person name="Baumgarten S."/>
            <person name="Simakov O."/>
            <person name="Wilson M."/>
            <person name="Piel J."/>
            <person name="Ashoor H."/>
            <person name="Bougouffa S."/>
            <person name="Bajic V.B."/>
            <person name="Ryu T."/>
            <person name="Ravasi T."/>
            <person name="Bayer T."/>
            <person name="Micklem G."/>
            <person name="Kim H."/>
            <person name="Bhak J."/>
            <person name="Lajeunesse T.C."/>
            <person name="Voolstra C.R."/>
        </authorList>
    </citation>
    <scope>NUCLEOTIDE SEQUENCE [LARGE SCALE GENOMIC DNA]</scope>
    <source>
        <strain evidence="2 3">CCMP2467</strain>
    </source>
</reference>
<feature type="region of interest" description="Disordered" evidence="1">
    <location>
        <begin position="973"/>
        <end position="997"/>
    </location>
</feature>
<dbReference type="Proteomes" id="UP000186817">
    <property type="component" value="Unassembled WGS sequence"/>
</dbReference>
<name>A0A1Q9ET45_SYMMI</name>
<dbReference type="InterPro" id="IPR013783">
    <property type="entry name" value="Ig-like_fold"/>
</dbReference>
<sequence>MVNWSALDGITKGNVMCRRIWERLWQSQQGFLCNRSPERHSARHEFAGKIESEELNLALPLKLLGTAVLPALKVSPDMLQFGQCPVNHRRDIVLRISNAAQNMPLDFEIPRALGKFAQDLIIKYCAPVLGEKAVPVKGLERHIYVNQAILQEAEAYATGVTEHVRNKQRYNKMLKDIFYEDDVNMGMMPGSGPRYNVDDIPVDRLHLERALDDDSAARGVTGHRYMHDENKLIKKKYKAGLCNVKAIPQTESLIVLSIHAALGCSHFKTQLCIVSVSIVAASILVAVATIHFAPVICLEPVDGACLASFTEVLDFGNVYVKSTVVKSFSVFNDLPQAILVAMQYDAEELSRSTPTSQVVPSAHAAGFDVSVCSAVPQTFQRQVVYTINGIHPYKLLIKATITPVQIRMSRADINFRFGEDGSRKLNCWQGANASFSVSPVSGVIPRGGSQGIEVTFTPPNSGQLMEGFLTLKVEDGNDHSLRCVGQAPEATLNFGVKRLDLGVLAVGLPADRSIPIVNGGKTVAVYHVDSVPDGVGISPMRGRVSPEGRAELIDVHVLLDRPMQLESAVTLNVRGGKPIRLPIMATAVNPNIEFIEDEIEFGQLTLGAQGMVPISLKNSSAVEGTLYVNLQPYPEFSLSLCEERPEAYERRCDMIQAYDADYDAAALQPISLQQYQLAIGGVTENQAAPSAALTAKPGLGEDEDEEANSQVYKITVPILAGVEVQPNYTLLMQLTYKPTDLGQHFFEFPVMAAGGGKSEDDFPIEWRIDTEPLKKFMGVFTVDPPGGILHPAQDCLVRAAFMPNEPVEYKANMNVYISPPRDAGKTADASMALPADESKPYLSLRMKGQGTVPKLTFDRREIVLIVPLGIKSRCLFYIVNEGYESLDVKYRLPNDQIRIPLTINFPEVMLQEKEDAAPVSSQFQLKGNILKNQLDHFPQDLVNSNGRHLYEMIESVPFGQDGKGPRAVEVPNKAAAPAPQRMDNTGSSFRGNDRGAKQKSREMQKILQLMQQFEAWMTCLLQTVKIFLLNRITSKVGAEDLTSEQPEKKPSCPELQSALDTKFLADSNVYSNRVEALCLALLLLIAVQNMRAQCTSLDHHEAMHIIAALSEIGLAFPIQDMLLFAMFLFQNLPNYVPKTTIVFSTMLGVNMTKNIELTNPSKKAITYLVQLVGSSGNDFAVKEDTIKLEPRQTFSYPVEYCSNVHAAAMVFKLRSRCTGRKPRKTINVSAVLYEVGTVDVELENPFSEDAEFTVALRESTVCDAEKNPAKSSDVGPSGSNGALAVDASAASIDLVEDLRNRVKFS</sequence>
<accession>A0A1Q9ET45</accession>
<gene>
    <name evidence="2" type="ORF">AK812_SmicGene5642</name>
</gene>
<dbReference type="PANTHER" id="PTHR45912:SF3">
    <property type="entry name" value="CILIA- AND FLAGELLA-ASSOCIATED PROTEIN 47"/>
    <property type="match status" value="1"/>
</dbReference>
<proteinExistence type="predicted"/>
<evidence type="ECO:0000256" key="1">
    <source>
        <dbReference type="SAM" id="MobiDB-lite"/>
    </source>
</evidence>
<keyword evidence="3" id="KW-1185">Reference proteome</keyword>
<evidence type="ECO:0000313" key="3">
    <source>
        <dbReference type="Proteomes" id="UP000186817"/>
    </source>
</evidence>
<dbReference type="Gene3D" id="2.60.40.10">
    <property type="entry name" value="Immunoglobulins"/>
    <property type="match status" value="3"/>
</dbReference>
<organism evidence="2 3">
    <name type="scientific">Symbiodinium microadriaticum</name>
    <name type="common">Dinoflagellate</name>
    <name type="synonym">Zooxanthella microadriatica</name>
    <dbReference type="NCBI Taxonomy" id="2951"/>
    <lineage>
        <taxon>Eukaryota</taxon>
        <taxon>Sar</taxon>
        <taxon>Alveolata</taxon>
        <taxon>Dinophyceae</taxon>
        <taxon>Suessiales</taxon>
        <taxon>Symbiodiniaceae</taxon>
        <taxon>Symbiodinium</taxon>
    </lineage>
</organism>
<dbReference type="OrthoDB" id="447162at2759"/>
<dbReference type="GO" id="GO:0060271">
    <property type="term" value="P:cilium assembly"/>
    <property type="evidence" value="ECO:0007669"/>
    <property type="project" value="TreeGrafter"/>
</dbReference>
<evidence type="ECO:0000313" key="2">
    <source>
        <dbReference type="EMBL" id="OLQ10584.1"/>
    </source>
</evidence>
<comment type="caution">
    <text evidence="2">The sequence shown here is derived from an EMBL/GenBank/DDBJ whole genome shotgun (WGS) entry which is preliminary data.</text>
</comment>
<dbReference type="PANTHER" id="PTHR45912">
    <property type="entry name" value="CILIA- AND FLAGELLA-ASSOCIATED PROTEIN 47"/>
    <property type="match status" value="1"/>
</dbReference>
<protein>
    <recommendedName>
        <fullName evidence="4">Calponin-homology (CH) domain-containing protein</fullName>
    </recommendedName>
</protein>